<keyword evidence="2" id="KW-1185">Reference proteome</keyword>
<organism evidence="1 2">
    <name type="scientific">Deinococcus carri</name>
    <dbReference type="NCBI Taxonomy" id="1211323"/>
    <lineage>
        <taxon>Bacteria</taxon>
        <taxon>Thermotogati</taxon>
        <taxon>Deinococcota</taxon>
        <taxon>Deinococci</taxon>
        <taxon>Deinococcales</taxon>
        <taxon>Deinococcaceae</taxon>
        <taxon>Deinococcus</taxon>
    </lineage>
</organism>
<comment type="caution">
    <text evidence="1">The sequence shown here is derived from an EMBL/GenBank/DDBJ whole genome shotgun (WGS) entry which is preliminary data.</text>
</comment>
<dbReference type="RefSeq" id="WP_345465584.1">
    <property type="nucleotide sequence ID" value="NZ_BAABRP010000009.1"/>
</dbReference>
<evidence type="ECO:0000313" key="1">
    <source>
        <dbReference type="EMBL" id="GAA5513736.1"/>
    </source>
</evidence>
<gene>
    <name evidence="1" type="ORF">Dcar01_02481</name>
</gene>
<proteinExistence type="predicted"/>
<dbReference type="Proteomes" id="UP001401887">
    <property type="component" value="Unassembled WGS sequence"/>
</dbReference>
<sequence length="86" mass="9697">MLTLQGKYRVSDTKRLTILAESGAQRSEALTADIVALRAACHLNSGRCEVHVSTQHGLMYGTLVEKKPRRFNLWQFEGHLSFPQRA</sequence>
<protein>
    <submittedName>
        <fullName evidence="1">Uncharacterized protein</fullName>
    </submittedName>
</protein>
<reference evidence="1 2" key="1">
    <citation type="submission" date="2024-02" db="EMBL/GenBank/DDBJ databases">
        <title>Deinococcus carri NBRC 110142.</title>
        <authorList>
            <person name="Ichikawa N."/>
            <person name="Katano-Makiyama Y."/>
            <person name="Hidaka K."/>
        </authorList>
    </citation>
    <scope>NUCLEOTIDE SEQUENCE [LARGE SCALE GENOMIC DNA]</scope>
    <source>
        <strain evidence="1 2">NBRC 110142</strain>
    </source>
</reference>
<dbReference type="EMBL" id="BAABRP010000009">
    <property type="protein sequence ID" value="GAA5513736.1"/>
    <property type="molecule type" value="Genomic_DNA"/>
</dbReference>
<evidence type="ECO:0000313" key="2">
    <source>
        <dbReference type="Proteomes" id="UP001401887"/>
    </source>
</evidence>
<accession>A0ABP9W8R6</accession>
<name>A0ABP9W8R6_9DEIO</name>